<accession>A0AAV4ND08</accession>
<sequence length="86" mass="9847">MMPWLVRMSIVMGCHSSEEKVRGSVIVSLIKETLICRQMCALITCFAVLQLAEKGGFMILIMGHTDVNFPEDMSLQFDAIFWVYWV</sequence>
<evidence type="ECO:0000313" key="2">
    <source>
        <dbReference type="Proteomes" id="UP001054837"/>
    </source>
</evidence>
<dbReference type="Proteomes" id="UP001054837">
    <property type="component" value="Unassembled WGS sequence"/>
</dbReference>
<dbReference type="EMBL" id="BPLQ01001534">
    <property type="protein sequence ID" value="GIX82622.1"/>
    <property type="molecule type" value="Genomic_DNA"/>
</dbReference>
<protein>
    <submittedName>
        <fullName evidence="1">Uncharacterized protein</fullName>
    </submittedName>
</protein>
<comment type="caution">
    <text evidence="1">The sequence shown here is derived from an EMBL/GenBank/DDBJ whole genome shotgun (WGS) entry which is preliminary data.</text>
</comment>
<gene>
    <name evidence="1" type="ORF">CDAR_295501</name>
</gene>
<proteinExistence type="predicted"/>
<organism evidence="1 2">
    <name type="scientific">Caerostris darwini</name>
    <dbReference type="NCBI Taxonomy" id="1538125"/>
    <lineage>
        <taxon>Eukaryota</taxon>
        <taxon>Metazoa</taxon>
        <taxon>Ecdysozoa</taxon>
        <taxon>Arthropoda</taxon>
        <taxon>Chelicerata</taxon>
        <taxon>Arachnida</taxon>
        <taxon>Araneae</taxon>
        <taxon>Araneomorphae</taxon>
        <taxon>Entelegynae</taxon>
        <taxon>Araneoidea</taxon>
        <taxon>Araneidae</taxon>
        <taxon>Caerostris</taxon>
    </lineage>
</organism>
<dbReference type="AlphaFoldDB" id="A0AAV4ND08"/>
<evidence type="ECO:0000313" key="1">
    <source>
        <dbReference type="EMBL" id="GIX82622.1"/>
    </source>
</evidence>
<reference evidence="1 2" key="1">
    <citation type="submission" date="2021-06" db="EMBL/GenBank/DDBJ databases">
        <title>Caerostris darwini draft genome.</title>
        <authorList>
            <person name="Kono N."/>
            <person name="Arakawa K."/>
        </authorList>
    </citation>
    <scope>NUCLEOTIDE SEQUENCE [LARGE SCALE GENOMIC DNA]</scope>
</reference>
<keyword evidence="2" id="KW-1185">Reference proteome</keyword>
<name>A0AAV4ND08_9ARAC</name>